<protein>
    <submittedName>
        <fullName evidence="2">Uncharacterized protein</fullName>
    </submittedName>
</protein>
<dbReference type="RefSeq" id="WP_307260091.1">
    <property type="nucleotide sequence ID" value="NZ_JAUSVL010000001.1"/>
</dbReference>
<dbReference type="AlphaFoldDB" id="A0AAE3VDX3"/>
<gene>
    <name evidence="2" type="ORF">J3R75_000864</name>
</gene>
<evidence type="ECO:0000313" key="3">
    <source>
        <dbReference type="Proteomes" id="UP001238163"/>
    </source>
</evidence>
<dbReference type="PROSITE" id="PS51257">
    <property type="entry name" value="PROKAR_LIPOPROTEIN"/>
    <property type="match status" value="1"/>
</dbReference>
<keyword evidence="1" id="KW-0732">Signal</keyword>
<reference evidence="2" key="1">
    <citation type="submission" date="2023-07" db="EMBL/GenBank/DDBJ databases">
        <title>Genomic Encyclopedia of Type Strains, Phase IV (KMG-IV): sequencing the most valuable type-strain genomes for metagenomic binning, comparative biology and taxonomic classification.</title>
        <authorList>
            <person name="Goeker M."/>
        </authorList>
    </citation>
    <scope>NUCLEOTIDE SEQUENCE</scope>
    <source>
        <strain evidence="2">DSM 24202</strain>
    </source>
</reference>
<accession>A0AAE3VDX3</accession>
<organism evidence="2 3">
    <name type="scientific">Oligosphaera ethanolica</name>
    <dbReference type="NCBI Taxonomy" id="760260"/>
    <lineage>
        <taxon>Bacteria</taxon>
        <taxon>Pseudomonadati</taxon>
        <taxon>Lentisphaerota</taxon>
        <taxon>Oligosphaeria</taxon>
        <taxon>Oligosphaerales</taxon>
        <taxon>Oligosphaeraceae</taxon>
        <taxon>Oligosphaera</taxon>
    </lineage>
</organism>
<comment type="caution">
    <text evidence="2">The sequence shown here is derived from an EMBL/GenBank/DDBJ whole genome shotgun (WGS) entry which is preliminary data.</text>
</comment>
<sequence>MKKMLAVVLTVLGSCFAATAFDTTPLQISVWPPNAQVVPDYIDVAGLKINLPYGGNKNITGLDFGIASASDRTSALQLNLVNVVKEEFTGLQIGLINLDGAASGVKLGLLMNNVDAMSKGIDIGIINTALESHGLQVGLINYCEFMVGVQIGLVNIIRESNVPFFPIINFCF</sequence>
<dbReference type="NCBIfam" id="NF047436">
    <property type="entry name" value="LA_2272_repeat"/>
    <property type="match status" value="1"/>
</dbReference>
<dbReference type="InterPro" id="IPR058093">
    <property type="entry name" value="LA_2272-like"/>
</dbReference>
<proteinExistence type="predicted"/>
<dbReference type="Proteomes" id="UP001238163">
    <property type="component" value="Unassembled WGS sequence"/>
</dbReference>
<feature type="chain" id="PRO_5042028742" evidence="1">
    <location>
        <begin position="21"/>
        <end position="172"/>
    </location>
</feature>
<dbReference type="EMBL" id="JAUSVL010000001">
    <property type="protein sequence ID" value="MDQ0288757.1"/>
    <property type="molecule type" value="Genomic_DNA"/>
</dbReference>
<evidence type="ECO:0000256" key="1">
    <source>
        <dbReference type="SAM" id="SignalP"/>
    </source>
</evidence>
<evidence type="ECO:0000313" key="2">
    <source>
        <dbReference type="EMBL" id="MDQ0288757.1"/>
    </source>
</evidence>
<feature type="signal peptide" evidence="1">
    <location>
        <begin position="1"/>
        <end position="20"/>
    </location>
</feature>
<name>A0AAE3VDX3_9BACT</name>
<keyword evidence="3" id="KW-1185">Reference proteome</keyword>